<dbReference type="Proteomes" id="UP000054321">
    <property type="component" value="Unassembled WGS sequence"/>
</dbReference>
<accession>A0A0C3GX33</accession>
<dbReference type="GO" id="GO:0005740">
    <property type="term" value="C:mitochondrial envelope"/>
    <property type="evidence" value="ECO:0007669"/>
    <property type="project" value="TreeGrafter"/>
</dbReference>
<feature type="compositionally biased region" description="Basic and acidic residues" evidence="1">
    <location>
        <begin position="61"/>
        <end position="72"/>
    </location>
</feature>
<dbReference type="STRING" id="913774.A0A0C3GX33"/>
<evidence type="ECO:0008006" key="4">
    <source>
        <dbReference type="Google" id="ProtNLM"/>
    </source>
</evidence>
<feature type="non-terminal residue" evidence="2">
    <location>
        <position position="668"/>
    </location>
</feature>
<protein>
    <recommendedName>
        <fullName evidence="4">Pet127-domain-containing protein</fullName>
    </recommendedName>
</protein>
<feature type="compositionally biased region" description="Acidic residues" evidence="1">
    <location>
        <begin position="590"/>
        <end position="604"/>
    </location>
</feature>
<reference evidence="3" key="2">
    <citation type="submission" date="2015-01" db="EMBL/GenBank/DDBJ databases">
        <title>Evolutionary Origins and Diversification of the Mycorrhizal Mutualists.</title>
        <authorList>
            <consortium name="DOE Joint Genome Institute"/>
            <consortium name="Mycorrhizal Genomics Consortium"/>
            <person name="Kohler A."/>
            <person name="Kuo A."/>
            <person name="Nagy L.G."/>
            <person name="Floudas D."/>
            <person name="Copeland A."/>
            <person name="Barry K.W."/>
            <person name="Cichocki N."/>
            <person name="Veneault-Fourrey C."/>
            <person name="LaButti K."/>
            <person name="Lindquist E.A."/>
            <person name="Lipzen A."/>
            <person name="Lundell T."/>
            <person name="Morin E."/>
            <person name="Murat C."/>
            <person name="Riley R."/>
            <person name="Ohm R."/>
            <person name="Sun H."/>
            <person name="Tunlid A."/>
            <person name="Henrissat B."/>
            <person name="Grigoriev I.V."/>
            <person name="Hibbett D.S."/>
            <person name="Martin F."/>
        </authorList>
    </citation>
    <scope>NUCLEOTIDE SEQUENCE [LARGE SCALE GENOMIC DNA]</scope>
    <source>
        <strain evidence="3">Zn</strain>
    </source>
</reference>
<reference evidence="2 3" key="1">
    <citation type="submission" date="2014-04" db="EMBL/GenBank/DDBJ databases">
        <authorList>
            <consortium name="DOE Joint Genome Institute"/>
            <person name="Kuo A."/>
            <person name="Martino E."/>
            <person name="Perotto S."/>
            <person name="Kohler A."/>
            <person name="Nagy L.G."/>
            <person name="Floudas D."/>
            <person name="Copeland A."/>
            <person name="Barry K.W."/>
            <person name="Cichocki N."/>
            <person name="Veneault-Fourrey C."/>
            <person name="LaButti K."/>
            <person name="Lindquist E.A."/>
            <person name="Lipzen A."/>
            <person name="Lundell T."/>
            <person name="Morin E."/>
            <person name="Murat C."/>
            <person name="Sun H."/>
            <person name="Tunlid A."/>
            <person name="Henrissat B."/>
            <person name="Grigoriev I.V."/>
            <person name="Hibbett D.S."/>
            <person name="Martin F."/>
            <person name="Nordberg H.P."/>
            <person name="Cantor M.N."/>
            <person name="Hua S.X."/>
        </authorList>
    </citation>
    <scope>NUCLEOTIDE SEQUENCE [LARGE SCALE GENOMIC DNA]</scope>
    <source>
        <strain evidence="2 3">Zn</strain>
    </source>
</reference>
<evidence type="ECO:0000256" key="1">
    <source>
        <dbReference type="SAM" id="MobiDB-lite"/>
    </source>
</evidence>
<gene>
    <name evidence="2" type="ORF">OIDMADRAFT_85518</name>
</gene>
<dbReference type="HOGENOM" id="CLU_411393_0_0_1"/>
<dbReference type="OrthoDB" id="10249045at2759"/>
<dbReference type="AlphaFoldDB" id="A0A0C3GX33"/>
<dbReference type="Pfam" id="PF08634">
    <property type="entry name" value="Pet127"/>
    <property type="match status" value="1"/>
</dbReference>
<feature type="compositionally biased region" description="Polar residues" evidence="1">
    <location>
        <begin position="29"/>
        <end position="39"/>
    </location>
</feature>
<name>A0A0C3GX33_OIDMZ</name>
<sequence>AARAKLVKIIEDGNLSPSDRVKAVRSLRASLSQTPSSKEPSILPQKVADTMSIKEGMLQSPEKRSLASDRGSKGKGSRRMVWQGLATPKPVRTGPMKSKPGFDIKSVDADGLRLTPLEVPQPPVPKLSYGLERVLFNPGVYHLQDPRSRVYNFDPYLAKIMPVSEFDFNALKQYITSSRDETLLKFAKGESKKYTGSTSSMTAALSHFHFLLSQWRPINTGALSQSFPVPYSSFTSLQRGPSAVFLRWKDGVYAIDADKQYDTANILSMLGKSMEKLLTLSTEDFEKYRRENSDQITEEQRNEAEAFNYTTIGDFLLRSQLDAYDPRLPGTGMFDLKTRAVVSIRMDAQEYEQGMGYEIKGRHGEYESFEREYYDLIRAAFLKYSLQVRMGRMDGIFVAFHNTQRIFGFQYISLSEMDYALHGTDDTTIGDLEFKLSLDLLNRVLDKASAKYPEKSLRLHFETRGSETPFMYVFAEPMEEDEIQSLQESNKASILEFERNILGLDIKTEEELLEERKNTEWQSLRAKVEESMKKDEFDIQEARKFAETMMEESDSILGELSAEEKEKFMDELMASFESVDHSAESNTASETEDPNNEAAEEDENGASATSETEDGDDDIEDANEDDVENGVEDEDDEEQNEEEEAEEEEEGEDEEDEDEDEEGQEHEG</sequence>
<dbReference type="EMBL" id="KN832888">
    <property type="protein sequence ID" value="KIM94866.1"/>
    <property type="molecule type" value="Genomic_DNA"/>
</dbReference>
<proteinExistence type="predicted"/>
<feature type="region of interest" description="Disordered" evidence="1">
    <location>
        <begin position="571"/>
        <end position="668"/>
    </location>
</feature>
<dbReference type="PANTHER" id="PTHR31014">
    <property type="entry name" value="MITOCHONDRIAL TRANSLATION SYSTEM COMPONENT PET127-RELATED"/>
    <property type="match status" value="1"/>
</dbReference>
<evidence type="ECO:0000313" key="3">
    <source>
        <dbReference type="Proteomes" id="UP000054321"/>
    </source>
</evidence>
<feature type="non-terminal residue" evidence="2">
    <location>
        <position position="1"/>
    </location>
</feature>
<dbReference type="PANTHER" id="PTHR31014:SF0">
    <property type="entry name" value="MITOCHONDRIAL TRANSLATION SYSTEM COMPONENT PET127-RELATED"/>
    <property type="match status" value="1"/>
</dbReference>
<feature type="region of interest" description="Disordered" evidence="1">
    <location>
        <begin position="58"/>
        <end position="102"/>
    </location>
</feature>
<keyword evidence="3" id="KW-1185">Reference proteome</keyword>
<dbReference type="GO" id="GO:0000964">
    <property type="term" value="P:mitochondrial RNA 5'-end processing"/>
    <property type="evidence" value="ECO:0007669"/>
    <property type="project" value="TreeGrafter"/>
</dbReference>
<feature type="region of interest" description="Disordered" evidence="1">
    <location>
        <begin position="26"/>
        <end position="46"/>
    </location>
</feature>
<feature type="compositionally biased region" description="Acidic residues" evidence="1">
    <location>
        <begin position="611"/>
        <end position="668"/>
    </location>
</feature>
<organism evidence="2 3">
    <name type="scientific">Oidiodendron maius (strain Zn)</name>
    <dbReference type="NCBI Taxonomy" id="913774"/>
    <lineage>
        <taxon>Eukaryota</taxon>
        <taxon>Fungi</taxon>
        <taxon>Dikarya</taxon>
        <taxon>Ascomycota</taxon>
        <taxon>Pezizomycotina</taxon>
        <taxon>Leotiomycetes</taxon>
        <taxon>Leotiomycetes incertae sedis</taxon>
        <taxon>Myxotrichaceae</taxon>
        <taxon>Oidiodendron</taxon>
    </lineage>
</organism>
<dbReference type="InParanoid" id="A0A0C3GX33"/>
<evidence type="ECO:0000313" key="2">
    <source>
        <dbReference type="EMBL" id="KIM94866.1"/>
    </source>
</evidence>
<dbReference type="InterPro" id="IPR013943">
    <property type="entry name" value="Pet127"/>
</dbReference>